<dbReference type="InterPro" id="IPR012872">
    <property type="entry name" value="DUF1670"/>
</dbReference>
<dbReference type="Pfam" id="PF07900">
    <property type="entry name" value="DUF1670"/>
    <property type="match status" value="1"/>
</dbReference>
<organism evidence="1">
    <name type="scientific">marine sediment metagenome</name>
    <dbReference type="NCBI Taxonomy" id="412755"/>
    <lineage>
        <taxon>unclassified sequences</taxon>
        <taxon>metagenomes</taxon>
        <taxon>ecological metagenomes</taxon>
    </lineage>
</organism>
<proteinExistence type="predicted"/>
<feature type="non-terminal residue" evidence="1">
    <location>
        <position position="221"/>
    </location>
</feature>
<dbReference type="EMBL" id="BARV01025015">
    <property type="protein sequence ID" value="GAI39712.1"/>
    <property type="molecule type" value="Genomic_DNA"/>
</dbReference>
<comment type="caution">
    <text evidence="1">The sequence shown here is derived from an EMBL/GenBank/DDBJ whole genome shotgun (WGS) entry which is preliminary data.</text>
</comment>
<dbReference type="AlphaFoldDB" id="X1N6R9"/>
<sequence>MFLTSVQSGANCPPFVARAILDVAKSTFNVEDSASGNSNIVKPGQMKVLGVSNSEPAGKPLKECTLASAVLTLDAGIQDQVIRLTGGGSGVTTLRRKRLLRITTEALEQDVLLTREDIAYRILNCGMRTITRDIKYFQGLGIQVPLRGYCKDIGPALTHKTQIVEHFIKRMQPSQIARRTYHSLEAVERYILHFAKVSYLTFHYEKSLSFAEIAFLVGISE</sequence>
<reference evidence="1" key="1">
    <citation type="journal article" date="2014" name="Front. Microbiol.">
        <title>High frequency of phylogenetically diverse reductive dehalogenase-homologous genes in deep subseafloor sedimentary metagenomes.</title>
        <authorList>
            <person name="Kawai M."/>
            <person name="Futagami T."/>
            <person name="Toyoda A."/>
            <person name="Takaki Y."/>
            <person name="Nishi S."/>
            <person name="Hori S."/>
            <person name="Arai W."/>
            <person name="Tsubouchi T."/>
            <person name="Morono Y."/>
            <person name="Uchiyama I."/>
            <person name="Ito T."/>
            <person name="Fujiyama A."/>
            <person name="Inagaki F."/>
            <person name="Takami H."/>
        </authorList>
    </citation>
    <scope>NUCLEOTIDE SEQUENCE</scope>
    <source>
        <strain evidence="1">Expedition CK06-06</strain>
    </source>
</reference>
<evidence type="ECO:0008006" key="2">
    <source>
        <dbReference type="Google" id="ProtNLM"/>
    </source>
</evidence>
<accession>X1N6R9</accession>
<evidence type="ECO:0000313" key="1">
    <source>
        <dbReference type="EMBL" id="GAI39712.1"/>
    </source>
</evidence>
<gene>
    <name evidence="1" type="ORF">S06H3_40717</name>
</gene>
<protein>
    <recommendedName>
        <fullName evidence="2">DUF1670 domain-containing protein</fullName>
    </recommendedName>
</protein>
<name>X1N6R9_9ZZZZ</name>